<comment type="subcellular location">
    <subcellularLocation>
        <location evidence="3">Cytoplasm</location>
        <location evidence="3">Cytoskeleton</location>
        <location evidence="3">Cilium axoneme</location>
    </subcellularLocation>
</comment>
<protein>
    <recommendedName>
        <fullName evidence="3">Tektin</fullName>
    </recommendedName>
</protein>
<dbReference type="AlphaFoldDB" id="A0A448X3S1"/>
<gene>
    <name evidence="5" type="ORF">PXEA_LOCUS20599</name>
</gene>
<name>A0A448X3S1_9PLAT</name>
<feature type="coiled-coil region" evidence="4">
    <location>
        <begin position="44"/>
        <end position="78"/>
    </location>
</feature>
<proteinExistence type="inferred from homology"/>
<evidence type="ECO:0000256" key="2">
    <source>
        <dbReference type="ARBA" id="ARBA00022490"/>
    </source>
</evidence>
<keyword evidence="3" id="KW-0282">Flagellum</keyword>
<organism evidence="5 6">
    <name type="scientific">Protopolystoma xenopodis</name>
    <dbReference type="NCBI Taxonomy" id="117903"/>
    <lineage>
        <taxon>Eukaryota</taxon>
        <taxon>Metazoa</taxon>
        <taxon>Spiralia</taxon>
        <taxon>Lophotrochozoa</taxon>
        <taxon>Platyhelminthes</taxon>
        <taxon>Monogenea</taxon>
        <taxon>Polyopisthocotylea</taxon>
        <taxon>Polystomatidea</taxon>
        <taxon>Polystomatidae</taxon>
        <taxon>Protopolystoma</taxon>
    </lineage>
</organism>
<keyword evidence="3" id="KW-0969">Cilium</keyword>
<keyword evidence="4" id="KW-0175">Coiled coil</keyword>
<dbReference type="OrthoDB" id="9886517at2759"/>
<dbReference type="Proteomes" id="UP000784294">
    <property type="component" value="Unassembled WGS sequence"/>
</dbReference>
<dbReference type="PANTHER" id="PTHR19960">
    <property type="entry name" value="TEKTIN"/>
    <property type="match status" value="1"/>
</dbReference>
<dbReference type="Pfam" id="PF03148">
    <property type="entry name" value="Tektin"/>
    <property type="match status" value="1"/>
</dbReference>
<comment type="caution">
    <text evidence="5">The sequence shown here is derived from an EMBL/GenBank/DDBJ whole genome shotgun (WGS) entry which is preliminary data.</text>
</comment>
<evidence type="ECO:0000256" key="3">
    <source>
        <dbReference type="RuleBase" id="RU367040"/>
    </source>
</evidence>
<keyword evidence="2" id="KW-0963">Cytoplasm</keyword>
<dbReference type="EMBL" id="CAAALY010085288">
    <property type="protein sequence ID" value="VEL27159.1"/>
    <property type="molecule type" value="Genomic_DNA"/>
</dbReference>
<evidence type="ECO:0000313" key="6">
    <source>
        <dbReference type="Proteomes" id="UP000784294"/>
    </source>
</evidence>
<dbReference type="InterPro" id="IPR048256">
    <property type="entry name" value="Tektin-like"/>
</dbReference>
<dbReference type="PANTHER" id="PTHR19960:SF11">
    <property type="entry name" value="TEKTIN"/>
    <property type="match status" value="1"/>
</dbReference>
<evidence type="ECO:0000256" key="1">
    <source>
        <dbReference type="ARBA" id="ARBA00007209"/>
    </source>
</evidence>
<keyword evidence="6" id="KW-1185">Reference proteome</keyword>
<evidence type="ECO:0000256" key="4">
    <source>
        <dbReference type="SAM" id="Coils"/>
    </source>
</evidence>
<keyword evidence="3" id="KW-0966">Cell projection</keyword>
<sequence length="119" mass="13824">MRFTKDNIARSQRQRIASERIRNGIDNFLRSVASSIHGRFAIVNNALSTRIQEIRDAKDKLENSLKKTKREIFDIEEAIELINKSLADKLPPLRLAETRLEERVRRTNVENCQDTSMEA</sequence>
<dbReference type="GO" id="GO:0015630">
    <property type="term" value="C:microtubule cytoskeleton"/>
    <property type="evidence" value="ECO:0007669"/>
    <property type="project" value="UniProtKB-UniRule"/>
</dbReference>
<reference evidence="5" key="1">
    <citation type="submission" date="2018-11" db="EMBL/GenBank/DDBJ databases">
        <authorList>
            <consortium name="Pathogen Informatics"/>
        </authorList>
    </citation>
    <scope>NUCLEOTIDE SEQUENCE</scope>
</reference>
<dbReference type="InterPro" id="IPR000435">
    <property type="entry name" value="Tektins"/>
</dbReference>
<comment type="similarity">
    <text evidence="1 3">Belongs to the tektin family.</text>
</comment>
<dbReference type="GO" id="GO:0060271">
    <property type="term" value="P:cilium assembly"/>
    <property type="evidence" value="ECO:0007669"/>
    <property type="project" value="UniProtKB-UniRule"/>
</dbReference>
<dbReference type="GO" id="GO:0060294">
    <property type="term" value="P:cilium movement involved in cell motility"/>
    <property type="evidence" value="ECO:0007669"/>
    <property type="project" value="UniProtKB-UniRule"/>
</dbReference>
<evidence type="ECO:0000313" key="5">
    <source>
        <dbReference type="EMBL" id="VEL27159.1"/>
    </source>
</evidence>
<dbReference type="GO" id="GO:0005634">
    <property type="term" value="C:nucleus"/>
    <property type="evidence" value="ECO:0007669"/>
    <property type="project" value="TreeGrafter"/>
</dbReference>
<dbReference type="GO" id="GO:0005930">
    <property type="term" value="C:axoneme"/>
    <property type="evidence" value="ECO:0007669"/>
    <property type="project" value="UniProtKB-SubCell"/>
</dbReference>
<accession>A0A448X3S1</accession>